<proteinExistence type="predicted"/>
<protein>
    <submittedName>
        <fullName evidence="3">DUF2231 domain-containing protein</fullName>
    </submittedName>
</protein>
<keyword evidence="1" id="KW-0472">Membrane</keyword>
<feature type="transmembrane region" description="Helical" evidence="1">
    <location>
        <begin position="151"/>
        <end position="171"/>
    </location>
</feature>
<evidence type="ECO:0000256" key="1">
    <source>
        <dbReference type="SAM" id="Phobius"/>
    </source>
</evidence>
<accession>A0ABZ3FNV7</accession>
<organism evidence="3 4">
    <name type="scientific">Ammonicoccus fulvus</name>
    <dbReference type="NCBI Taxonomy" id="3138240"/>
    <lineage>
        <taxon>Bacteria</taxon>
        <taxon>Bacillati</taxon>
        <taxon>Actinomycetota</taxon>
        <taxon>Actinomycetes</taxon>
        <taxon>Propionibacteriales</taxon>
        <taxon>Propionibacteriaceae</taxon>
        <taxon>Ammonicoccus</taxon>
    </lineage>
</organism>
<dbReference type="EMBL" id="CP154795">
    <property type="protein sequence ID" value="XAN07709.1"/>
    <property type="molecule type" value="Genomic_DNA"/>
</dbReference>
<keyword evidence="1" id="KW-1133">Transmembrane helix</keyword>
<feature type="domain" description="DUF2231" evidence="2">
    <location>
        <begin position="53"/>
        <end position="178"/>
    </location>
</feature>
<evidence type="ECO:0000313" key="4">
    <source>
        <dbReference type="Proteomes" id="UP001442841"/>
    </source>
</evidence>
<evidence type="ECO:0000259" key="2">
    <source>
        <dbReference type="Pfam" id="PF09990"/>
    </source>
</evidence>
<dbReference type="Proteomes" id="UP001442841">
    <property type="component" value="Chromosome"/>
</dbReference>
<sequence>MKQKTTDSPLSRLVLRLEQSEGLDAGVRATRPLVDAATGDPRVRDALQGRWLGHALHPLVVMAPLGTWLSATLLDLSGVDRTGRAARFLTGVGVLSAGSAAATGWAELAHTGPAERRVGVAHAMTNGGAVILQACSWFARRRNRHGLGRACSLAGLTLAGAAGFLGGHLSVARGVGTRDRAFAPPLGSRRPKG</sequence>
<reference evidence="3 4" key="1">
    <citation type="submission" date="2024-04" db="EMBL/GenBank/DDBJ databases">
        <title>Isolation of an actinomycete strain from pig manure.</title>
        <authorList>
            <person name="Gong T."/>
            <person name="Yu Z."/>
            <person name="An M."/>
            <person name="Wei C."/>
            <person name="Yang W."/>
            <person name="Liu L."/>
        </authorList>
    </citation>
    <scope>NUCLEOTIDE SEQUENCE [LARGE SCALE GENOMIC DNA]</scope>
    <source>
        <strain evidence="3 4">ZF39</strain>
    </source>
</reference>
<dbReference type="RefSeq" id="WP_425309164.1">
    <property type="nucleotide sequence ID" value="NZ_CP154795.1"/>
</dbReference>
<evidence type="ECO:0000313" key="3">
    <source>
        <dbReference type="EMBL" id="XAN07709.1"/>
    </source>
</evidence>
<name>A0ABZ3FNV7_9ACTN</name>
<dbReference type="Pfam" id="PF09990">
    <property type="entry name" value="DUF2231"/>
    <property type="match status" value="1"/>
</dbReference>
<keyword evidence="1" id="KW-0812">Transmembrane</keyword>
<keyword evidence="4" id="KW-1185">Reference proteome</keyword>
<dbReference type="InterPro" id="IPR019251">
    <property type="entry name" value="DUF2231_TM"/>
</dbReference>
<gene>
    <name evidence="3" type="ORF">AADG42_10485</name>
</gene>